<dbReference type="Pfam" id="PF00580">
    <property type="entry name" value="UvrD-helicase"/>
    <property type="match status" value="1"/>
</dbReference>
<dbReference type="GO" id="GO:0016887">
    <property type="term" value="F:ATP hydrolysis activity"/>
    <property type="evidence" value="ECO:0007669"/>
    <property type="project" value="RHEA"/>
</dbReference>
<organism evidence="16 17">
    <name type="scientific">Neolewinella agarilytica</name>
    <dbReference type="NCBI Taxonomy" id="478744"/>
    <lineage>
        <taxon>Bacteria</taxon>
        <taxon>Pseudomonadati</taxon>
        <taxon>Bacteroidota</taxon>
        <taxon>Saprospiria</taxon>
        <taxon>Saprospirales</taxon>
        <taxon>Lewinellaceae</taxon>
        <taxon>Neolewinella</taxon>
    </lineage>
</organism>
<dbReference type="FunCoup" id="A0A1H9D5E5">
    <property type="interactions" value="544"/>
</dbReference>
<evidence type="ECO:0000256" key="5">
    <source>
        <dbReference type="ARBA" id="ARBA00022840"/>
    </source>
</evidence>
<protein>
    <recommendedName>
        <fullName evidence="9">DNA 3'-5' helicase</fullName>
        <ecNumber evidence="9">5.6.2.4</ecNumber>
    </recommendedName>
    <alternativeName>
        <fullName evidence="10">DNA 3'-5' helicase II</fullName>
    </alternativeName>
</protein>
<evidence type="ECO:0000256" key="1">
    <source>
        <dbReference type="ARBA" id="ARBA00009922"/>
    </source>
</evidence>
<dbReference type="Gene3D" id="1.10.10.160">
    <property type="match status" value="1"/>
</dbReference>
<dbReference type="SUPFAM" id="SSF52540">
    <property type="entry name" value="P-loop containing nucleoside triphosphate hydrolases"/>
    <property type="match status" value="1"/>
</dbReference>
<dbReference type="InterPro" id="IPR027417">
    <property type="entry name" value="P-loop_NTPase"/>
</dbReference>
<feature type="region of interest" description="Disordered" evidence="13">
    <location>
        <begin position="684"/>
        <end position="707"/>
    </location>
</feature>
<accession>A0A1H9D5E5</accession>
<comment type="catalytic activity">
    <reaction evidence="8">
        <text>Couples ATP hydrolysis with the unwinding of duplex DNA by translocating in the 3'-5' direction.</text>
        <dbReference type="EC" id="5.6.2.4"/>
    </reaction>
</comment>
<dbReference type="RefSeq" id="WP_090166485.1">
    <property type="nucleotide sequence ID" value="NZ_FOFB01000005.1"/>
</dbReference>
<dbReference type="CDD" id="cd18807">
    <property type="entry name" value="SF1_C_UvrD"/>
    <property type="match status" value="1"/>
</dbReference>
<feature type="binding site" evidence="12">
    <location>
        <begin position="34"/>
        <end position="41"/>
    </location>
    <ligand>
        <name>ATP</name>
        <dbReference type="ChEBI" id="CHEBI:30616"/>
    </ligand>
</feature>
<dbReference type="Proteomes" id="UP000199021">
    <property type="component" value="Unassembled WGS sequence"/>
</dbReference>
<evidence type="ECO:0000256" key="9">
    <source>
        <dbReference type="ARBA" id="ARBA00034808"/>
    </source>
</evidence>
<dbReference type="EMBL" id="FOFB01000005">
    <property type="protein sequence ID" value="SEQ08654.1"/>
    <property type="molecule type" value="Genomic_DNA"/>
</dbReference>
<dbReference type="Gene3D" id="1.10.486.10">
    <property type="entry name" value="PCRA, domain 4"/>
    <property type="match status" value="1"/>
</dbReference>
<dbReference type="InParanoid" id="A0A1H9D5E5"/>
<sequence length="771" mass="87686">MSDTAVKPPHYLDELNEIQRQAAMAIKGPVLVVAGPGSGKTRVLTYRIAHIIEQGAAPWEVLALTFTNKAAREMKERIEKVVGKRAGNIWAGTFHSLFARILRVEAPHIGYPSNFTIYDSDDTKSLIGQIIREMNLDKTVYQANAIKNRISSAKSSLITPKLYERNESLLAEDKGAKMPLVSKIYAKYVSRCKKAGAMDFDDLLFRLFELFQNHPEVVKKYRQKFKYVLVDEFQDTNTLQYAIVKKLVMYPNSPRNICVVGDDAQSIYAFRGATIQNILDYEKDFADFGIQTFKLEQNYRSTENIVAAANAVISHNRRQIQKKIWSDKGEGEKIRIIHEMDDTQEGKRVADTILELKSRHHLKNEDIAILYRTNAQSRIFEEYLRRFNLAYRVYGGLSFYQRKEVKDLIAYLRLVVNPNDEEAFRRVINYPKRGIGATSVGKVIALAGQQGIPLFEALKHVAFPNRTRHAADGFIDIIEQARAKMDKADAYELADTIAKRSGLLDFLRKDTSIEGMGRLENFQALLDGIKSFVEEDTVIDTETLPDKSLATYLQNIALLTDFDSNEAKNDTDVITLMSVHAAKGLEFQAVFVVGLEEKLFPSWMSMDTMEGMDEERRLFYVAITRAERFLTLSYANTRYRYGKMTMNEPSRFLSEVPAESIESTSHSRRSAGHEYDRVERQRAKVSGITPRQRSRGTARFAAPKVDPSTFKPSPIDMIEVGVRVMHLKFGEGRVTKLDGGSDNRIASIHFSDLAQPDKRIMLRFAKLQVLE</sequence>
<evidence type="ECO:0000259" key="14">
    <source>
        <dbReference type="PROSITE" id="PS51198"/>
    </source>
</evidence>
<dbReference type="InterPro" id="IPR000212">
    <property type="entry name" value="DNA_helicase_UvrD/REP"/>
</dbReference>
<dbReference type="GO" id="GO:0003677">
    <property type="term" value="F:DNA binding"/>
    <property type="evidence" value="ECO:0007669"/>
    <property type="project" value="UniProtKB-KW"/>
</dbReference>
<keyword evidence="7" id="KW-0413">Isomerase</keyword>
<evidence type="ECO:0000256" key="4">
    <source>
        <dbReference type="ARBA" id="ARBA00022806"/>
    </source>
</evidence>
<proteinExistence type="inferred from homology"/>
<evidence type="ECO:0000313" key="16">
    <source>
        <dbReference type="EMBL" id="SEQ08654.1"/>
    </source>
</evidence>
<keyword evidence="17" id="KW-1185">Reference proteome</keyword>
<dbReference type="EC" id="5.6.2.4" evidence="9"/>
<feature type="domain" description="UvrD-like helicase ATP-binding" evidence="14">
    <location>
        <begin position="13"/>
        <end position="302"/>
    </location>
</feature>
<feature type="domain" description="UvrD-like helicase C-terminal" evidence="15">
    <location>
        <begin position="303"/>
        <end position="584"/>
    </location>
</feature>
<keyword evidence="5 12" id="KW-0067">ATP-binding</keyword>
<dbReference type="PANTHER" id="PTHR11070:SF2">
    <property type="entry name" value="ATP-DEPENDENT DNA HELICASE SRS2"/>
    <property type="match status" value="1"/>
</dbReference>
<dbReference type="GO" id="GO:0005829">
    <property type="term" value="C:cytosol"/>
    <property type="evidence" value="ECO:0007669"/>
    <property type="project" value="TreeGrafter"/>
</dbReference>
<dbReference type="AlphaFoldDB" id="A0A1H9D5E5"/>
<comment type="similarity">
    <text evidence="1">Belongs to the helicase family. UvrD subfamily.</text>
</comment>
<evidence type="ECO:0000256" key="8">
    <source>
        <dbReference type="ARBA" id="ARBA00034617"/>
    </source>
</evidence>
<dbReference type="GO" id="GO:0005524">
    <property type="term" value="F:ATP binding"/>
    <property type="evidence" value="ECO:0007669"/>
    <property type="project" value="UniProtKB-UniRule"/>
</dbReference>
<name>A0A1H9D5E5_9BACT</name>
<dbReference type="InterPro" id="IPR014016">
    <property type="entry name" value="UvrD-like_ATP-bd"/>
</dbReference>
<dbReference type="FunFam" id="1.10.486.10:FF:000003">
    <property type="entry name" value="ATP-dependent DNA helicase"/>
    <property type="match status" value="1"/>
</dbReference>
<dbReference type="InterPro" id="IPR014017">
    <property type="entry name" value="DNA_helicase_UvrD-like_C"/>
</dbReference>
<dbReference type="STRING" id="478744.SAMN05444359_105153"/>
<evidence type="ECO:0000256" key="12">
    <source>
        <dbReference type="PROSITE-ProRule" id="PRU00560"/>
    </source>
</evidence>
<evidence type="ECO:0000256" key="3">
    <source>
        <dbReference type="ARBA" id="ARBA00022801"/>
    </source>
</evidence>
<evidence type="ECO:0000256" key="10">
    <source>
        <dbReference type="ARBA" id="ARBA00034923"/>
    </source>
</evidence>
<dbReference type="PANTHER" id="PTHR11070">
    <property type="entry name" value="UVRD / RECB / PCRA DNA HELICASE FAMILY MEMBER"/>
    <property type="match status" value="1"/>
</dbReference>
<evidence type="ECO:0000256" key="6">
    <source>
        <dbReference type="ARBA" id="ARBA00023125"/>
    </source>
</evidence>
<evidence type="ECO:0000256" key="13">
    <source>
        <dbReference type="SAM" id="MobiDB-lite"/>
    </source>
</evidence>
<evidence type="ECO:0000256" key="2">
    <source>
        <dbReference type="ARBA" id="ARBA00022741"/>
    </source>
</evidence>
<evidence type="ECO:0000256" key="11">
    <source>
        <dbReference type="ARBA" id="ARBA00048988"/>
    </source>
</evidence>
<comment type="catalytic activity">
    <reaction evidence="11">
        <text>ATP + H2O = ADP + phosphate + H(+)</text>
        <dbReference type="Rhea" id="RHEA:13065"/>
        <dbReference type="ChEBI" id="CHEBI:15377"/>
        <dbReference type="ChEBI" id="CHEBI:15378"/>
        <dbReference type="ChEBI" id="CHEBI:30616"/>
        <dbReference type="ChEBI" id="CHEBI:43474"/>
        <dbReference type="ChEBI" id="CHEBI:456216"/>
        <dbReference type="EC" id="5.6.2.4"/>
    </reaction>
</comment>
<evidence type="ECO:0000259" key="15">
    <source>
        <dbReference type="PROSITE" id="PS51217"/>
    </source>
</evidence>
<dbReference type="CDD" id="cd17932">
    <property type="entry name" value="DEXQc_UvrD"/>
    <property type="match status" value="1"/>
</dbReference>
<dbReference type="PROSITE" id="PS51198">
    <property type="entry name" value="UVRD_HELICASE_ATP_BIND"/>
    <property type="match status" value="1"/>
</dbReference>
<dbReference type="GO" id="GO:0000725">
    <property type="term" value="P:recombinational repair"/>
    <property type="evidence" value="ECO:0007669"/>
    <property type="project" value="TreeGrafter"/>
</dbReference>
<keyword evidence="4 12" id="KW-0347">Helicase</keyword>
<keyword evidence="3 12" id="KW-0378">Hydrolase</keyword>
<keyword evidence="2 12" id="KW-0547">Nucleotide-binding</keyword>
<dbReference type="GO" id="GO:0033202">
    <property type="term" value="C:DNA helicase complex"/>
    <property type="evidence" value="ECO:0007669"/>
    <property type="project" value="TreeGrafter"/>
</dbReference>
<gene>
    <name evidence="16" type="ORF">SAMN05444359_105153</name>
</gene>
<dbReference type="Pfam" id="PF13361">
    <property type="entry name" value="UvrD_C"/>
    <property type="match status" value="1"/>
</dbReference>
<dbReference type="GO" id="GO:0043138">
    <property type="term" value="F:3'-5' DNA helicase activity"/>
    <property type="evidence" value="ECO:0007669"/>
    <property type="project" value="UniProtKB-EC"/>
</dbReference>
<evidence type="ECO:0000313" key="17">
    <source>
        <dbReference type="Proteomes" id="UP000199021"/>
    </source>
</evidence>
<evidence type="ECO:0000256" key="7">
    <source>
        <dbReference type="ARBA" id="ARBA00023235"/>
    </source>
</evidence>
<dbReference type="InterPro" id="IPR013986">
    <property type="entry name" value="DExx_box_DNA_helicase_dom_sf"/>
</dbReference>
<dbReference type="PROSITE" id="PS51217">
    <property type="entry name" value="UVRD_HELICASE_CTER"/>
    <property type="match status" value="1"/>
</dbReference>
<reference evidence="17" key="1">
    <citation type="submission" date="2016-10" db="EMBL/GenBank/DDBJ databases">
        <authorList>
            <person name="Varghese N."/>
            <person name="Submissions S."/>
        </authorList>
    </citation>
    <scope>NUCLEOTIDE SEQUENCE [LARGE SCALE GENOMIC DNA]</scope>
    <source>
        <strain evidence="17">DSM 24740</strain>
    </source>
</reference>
<keyword evidence="6" id="KW-0238">DNA-binding</keyword>
<dbReference type="OrthoDB" id="9810135at2"/>
<dbReference type="Gene3D" id="3.40.50.300">
    <property type="entry name" value="P-loop containing nucleotide triphosphate hydrolases"/>
    <property type="match status" value="2"/>
</dbReference>